<keyword evidence="2 11" id="KW-0547">Nucleotide-binding</keyword>
<dbReference type="Gene3D" id="3.40.50.300">
    <property type="entry name" value="P-loop containing nucleotide triphosphate hydrolases"/>
    <property type="match status" value="3"/>
</dbReference>
<keyword evidence="15" id="KW-1185">Reference proteome</keyword>
<keyword evidence="6" id="KW-0238">DNA-binding</keyword>
<evidence type="ECO:0000259" key="13">
    <source>
        <dbReference type="PROSITE" id="PS51217"/>
    </source>
</evidence>
<dbReference type="AlphaFoldDB" id="A0A252F1U2"/>
<dbReference type="GO" id="GO:0005829">
    <property type="term" value="C:cytosol"/>
    <property type="evidence" value="ECO:0007669"/>
    <property type="project" value="TreeGrafter"/>
</dbReference>
<dbReference type="Pfam" id="PF00580">
    <property type="entry name" value="UvrD-helicase"/>
    <property type="match status" value="2"/>
</dbReference>
<dbReference type="GO" id="GO:0003677">
    <property type="term" value="F:DNA binding"/>
    <property type="evidence" value="ECO:0007669"/>
    <property type="project" value="UniProtKB-KW"/>
</dbReference>
<comment type="caution">
    <text evidence="14">The sequence shown here is derived from an EMBL/GenBank/DDBJ whole genome shotgun (WGS) entry which is preliminary data.</text>
</comment>
<gene>
    <name evidence="14" type="ORF">CBW42_11120</name>
</gene>
<dbReference type="InterPro" id="IPR000212">
    <property type="entry name" value="DNA_helicase_UvrD/REP"/>
</dbReference>
<dbReference type="GO" id="GO:0000725">
    <property type="term" value="P:recombinational repair"/>
    <property type="evidence" value="ECO:0007669"/>
    <property type="project" value="TreeGrafter"/>
</dbReference>
<evidence type="ECO:0000256" key="7">
    <source>
        <dbReference type="ARBA" id="ARBA00023235"/>
    </source>
</evidence>
<dbReference type="PROSITE" id="PS51198">
    <property type="entry name" value="UVRD_HELICASE_ATP_BIND"/>
    <property type="match status" value="1"/>
</dbReference>
<dbReference type="InterPro" id="IPR014017">
    <property type="entry name" value="DNA_helicase_UvrD-like_C"/>
</dbReference>
<dbReference type="Pfam" id="PF13361">
    <property type="entry name" value="UvrD_C"/>
    <property type="match status" value="1"/>
</dbReference>
<sequence>MEQTRFDIQYAALRSAIIEREFESLNDRQREAVFHTEGPLLVLAGAGSGKTTVLIHRIINILRFGRGYSCEFAPEDATEDDLLFLRDYLRHPTEENRMRAELLCAVQPARPWQILAITFTNKAAKEIQQRLERAVGEDFARDIWASTFHSACVRILRRNCEAIGYDRSFTIYDADDQKRVLTAIIKGKKLDDKVFDVRTIASTIGRAKDNLQTPRMFELEAGDNYYQMTVAEIYKEYARQLKESNAMDFDDIIMKTVQLLQGNPDILEHYQRQFRYVLADEYQDTNHAQYVLISLLAGGYENICVVGDDDQSIYKFRGATITNILEFEQQYKNAKTIRLEQNYRSTQNILNAANELIRNNARRKGKELWTDNGDGAKIRFHRSETQEGEAEYIAETILDGFSEGNRWGDYAILYRNHVLSNNIESAFKRNSIPYRIVSGLRFFDRAEVKDMLAYLWVILNPADDLRLKRIINVPARKIGNKTVETAATLAEQHNTTLFDIVSHAGEYPELGRASAALTKFANLILDLQKMLEYMPLDEFYEQVMEHTGYLAALEAKGDSESQGRIENTMELKSNIAEYAQREENPTLGGFMEEVSLFTDIDRMDAEADAVVMMTMHSAKGLEFPNVFLVGMEEGIFPGFRAVEKEEDLEEERRLCYVAVTRAKKQLYLTCAERRMMYGRTQYSRPSRFLEEIPKDFVDSNIMETKREILEKQEFQPNPKFYSKRAHDISGNIHTNTATKKKPSSVAAVDLKPGDQVDHKAFGHGMITSCRPMGGDILLEVSFDKVGTKRLMAKSAMNFMTKQD</sequence>
<proteinExistence type="inferred from homology"/>
<evidence type="ECO:0000256" key="6">
    <source>
        <dbReference type="ARBA" id="ARBA00023125"/>
    </source>
</evidence>
<comment type="catalytic activity">
    <reaction evidence="10">
        <text>ATP + H2O = ADP + phosphate + H(+)</text>
        <dbReference type="Rhea" id="RHEA:13065"/>
        <dbReference type="ChEBI" id="CHEBI:15377"/>
        <dbReference type="ChEBI" id="CHEBI:15378"/>
        <dbReference type="ChEBI" id="CHEBI:30616"/>
        <dbReference type="ChEBI" id="CHEBI:43474"/>
        <dbReference type="ChEBI" id="CHEBI:456216"/>
        <dbReference type="EC" id="5.6.2.4"/>
    </reaction>
</comment>
<dbReference type="GO" id="GO:0033202">
    <property type="term" value="C:DNA helicase complex"/>
    <property type="evidence" value="ECO:0007669"/>
    <property type="project" value="TreeGrafter"/>
</dbReference>
<dbReference type="EMBL" id="NHOC01000010">
    <property type="protein sequence ID" value="OUM19709.1"/>
    <property type="molecule type" value="Genomic_DNA"/>
</dbReference>
<dbReference type="GO" id="GO:0005524">
    <property type="term" value="F:ATP binding"/>
    <property type="evidence" value="ECO:0007669"/>
    <property type="project" value="UniProtKB-UniRule"/>
</dbReference>
<keyword evidence="5 11" id="KW-0067">ATP-binding</keyword>
<evidence type="ECO:0000256" key="9">
    <source>
        <dbReference type="ARBA" id="ARBA00034808"/>
    </source>
</evidence>
<dbReference type="SUPFAM" id="SSF52540">
    <property type="entry name" value="P-loop containing nucleoside triphosphate hydrolases"/>
    <property type="match status" value="1"/>
</dbReference>
<dbReference type="Proteomes" id="UP000194903">
    <property type="component" value="Unassembled WGS sequence"/>
</dbReference>
<feature type="domain" description="UvrD-like helicase ATP-binding" evidence="12">
    <location>
        <begin position="23"/>
        <end position="346"/>
    </location>
</feature>
<dbReference type="EC" id="5.6.2.4" evidence="9"/>
<dbReference type="Gene3D" id="1.10.486.10">
    <property type="entry name" value="PCRA, domain 4"/>
    <property type="match status" value="1"/>
</dbReference>
<comment type="similarity">
    <text evidence="1">Belongs to the helicase family. UvrD subfamily.</text>
</comment>
<dbReference type="InterPro" id="IPR014016">
    <property type="entry name" value="UvrD-like_ATP-bd"/>
</dbReference>
<feature type="binding site" evidence="11">
    <location>
        <begin position="44"/>
        <end position="51"/>
    </location>
    <ligand>
        <name>ATP</name>
        <dbReference type="ChEBI" id="CHEBI:30616"/>
    </ligand>
</feature>
<dbReference type="GO" id="GO:0043138">
    <property type="term" value="F:3'-5' DNA helicase activity"/>
    <property type="evidence" value="ECO:0007669"/>
    <property type="project" value="UniProtKB-EC"/>
</dbReference>
<feature type="domain" description="UvrD-like helicase C-terminal" evidence="13">
    <location>
        <begin position="347"/>
        <end position="620"/>
    </location>
</feature>
<accession>A0A252F1U2</accession>
<dbReference type="InterPro" id="IPR027417">
    <property type="entry name" value="P-loop_NTPase"/>
</dbReference>
<dbReference type="FunFam" id="1.10.486.10:FF:000003">
    <property type="entry name" value="ATP-dependent DNA helicase"/>
    <property type="match status" value="1"/>
</dbReference>
<evidence type="ECO:0000256" key="3">
    <source>
        <dbReference type="ARBA" id="ARBA00022801"/>
    </source>
</evidence>
<organism evidence="14 15">
    <name type="scientific">Butyricicoccus porcorum</name>
    <dbReference type="NCBI Taxonomy" id="1945634"/>
    <lineage>
        <taxon>Bacteria</taxon>
        <taxon>Bacillati</taxon>
        <taxon>Bacillota</taxon>
        <taxon>Clostridia</taxon>
        <taxon>Eubacteriales</taxon>
        <taxon>Butyricicoccaceae</taxon>
        <taxon>Butyricicoccus</taxon>
    </lineage>
</organism>
<protein>
    <recommendedName>
        <fullName evidence="9">DNA 3'-5' helicase</fullName>
        <ecNumber evidence="9">5.6.2.4</ecNumber>
    </recommendedName>
</protein>
<evidence type="ECO:0000256" key="11">
    <source>
        <dbReference type="PROSITE-ProRule" id="PRU00560"/>
    </source>
</evidence>
<evidence type="ECO:0000313" key="14">
    <source>
        <dbReference type="EMBL" id="OUM19709.1"/>
    </source>
</evidence>
<dbReference type="PANTHER" id="PTHR11070:SF2">
    <property type="entry name" value="ATP-DEPENDENT DNA HELICASE SRS2"/>
    <property type="match status" value="1"/>
</dbReference>
<comment type="catalytic activity">
    <reaction evidence="8">
        <text>Couples ATP hydrolysis with the unwinding of duplex DNA by translocating in the 3'-5' direction.</text>
        <dbReference type="EC" id="5.6.2.4"/>
    </reaction>
</comment>
<dbReference type="Pfam" id="PF21196">
    <property type="entry name" value="PcrA_UvrD_tudor"/>
    <property type="match status" value="1"/>
</dbReference>
<evidence type="ECO:0000256" key="2">
    <source>
        <dbReference type="ARBA" id="ARBA00022741"/>
    </source>
</evidence>
<reference evidence="14 15" key="1">
    <citation type="submission" date="2017-05" db="EMBL/GenBank/DDBJ databases">
        <title>Butyricicoccus porcorum sp. nov. a butyrate-producing bacterium from the swine intestinal tract.</title>
        <authorList>
            <person name="Trachsel J."/>
            <person name="Humphrey S."/>
            <person name="Allen H.K."/>
        </authorList>
    </citation>
    <scope>NUCLEOTIDE SEQUENCE [LARGE SCALE GENOMIC DNA]</scope>
    <source>
        <strain evidence="14">BB10</strain>
    </source>
</reference>
<dbReference type="GO" id="GO:0016887">
    <property type="term" value="F:ATP hydrolysis activity"/>
    <property type="evidence" value="ECO:0007669"/>
    <property type="project" value="RHEA"/>
</dbReference>
<evidence type="ECO:0000256" key="10">
    <source>
        <dbReference type="ARBA" id="ARBA00048988"/>
    </source>
</evidence>
<keyword evidence="3 11" id="KW-0378">Hydrolase</keyword>
<dbReference type="PANTHER" id="PTHR11070">
    <property type="entry name" value="UVRD / RECB / PCRA DNA HELICASE FAMILY MEMBER"/>
    <property type="match status" value="1"/>
</dbReference>
<evidence type="ECO:0000256" key="1">
    <source>
        <dbReference type="ARBA" id="ARBA00009922"/>
    </source>
</evidence>
<dbReference type="InterPro" id="IPR013986">
    <property type="entry name" value="DExx_box_DNA_helicase_dom_sf"/>
</dbReference>
<dbReference type="OrthoDB" id="9810135at2"/>
<name>A0A252F1U2_9FIRM</name>
<keyword evidence="4 11" id="KW-0347">Helicase</keyword>
<dbReference type="PROSITE" id="PS51217">
    <property type="entry name" value="UVRD_HELICASE_CTER"/>
    <property type="match status" value="1"/>
</dbReference>
<dbReference type="RefSeq" id="WP_087021408.1">
    <property type="nucleotide sequence ID" value="NZ_NHOC01000010.1"/>
</dbReference>
<evidence type="ECO:0000256" key="5">
    <source>
        <dbReference type="ARBA" id="ARBA00022840"/>
    </source>
</evidence>
<dbReference type="Gene3D" id="1.10.10.160">
    <property type="match status" value="1"/>
</dbReference>
<keyword evidence="7" id="KW-0413">Isomerase</keyword>
<evidence type="ECO:0000256" key="8">
    <source>
        <dbReference type="ARBA" id="ARBA00034617"/>
    </source>
</evidence>
<evidence type="ECO:0000259" key="12">
    <source>
        <dbReference type="PROSITE" id="PS51198"/>
    </source>
</evidence>
<dbReference type="CDD" id="cd17932">
    <property type="entry name" value="DEXQc_UvrD"/>
    <property type="match status" value="1"/>
</dbReference>
<evidence type="ECO:0000313" key="15">
    <source>
        <dbReference type="Proteomes" id="UP000194903"/>
    </source>
</evidence>
<evidence type="ECO:0000256" key="4">
    <source>
        <dbReference type="ARBA" id="ARBA00022806"/>
    </source>
</evidence>